<dbReference type="AlphaFoldDB" id="A0A0M9AM25"/>
<evidence type="ECO:0000313" key="2">
    <source>
        <dbReference type="Proteomes" id="UP000037747"/>
    </source>
</evidence>
<accession>A0A0M9AM25</accession>
<name>A0A0M9AM25_9EURY</name>
<dbReference type="EMBL" id="LIST01000009">
    <property type="protein sequence ID" value="KOX94248.1"/>
    <property type="molecule type" value="Genomic_DNA"/>
</dbReference>
<evidence type="ECO:0000313" key="1">
    <source>
        <dbReference type="EMBL" id="KOX94248.1"/>
    </source>
</evidence>
<sequence>MERSKTFKRLKGKNNFQLGVTTTCSSTVERFIIPSHSEWSYTANMGCGFYGIKKDLHDTIRDWSSCDVDFYIAEETTLDGSVSREFLDYRDNVSETLEPLLVVDMLLEHILAKEGELPLAVTIDNEIGCLKFSDDVVKRRPGDPDFVDEVPFLPRLIEKSAEAFISFQKGIGEV</sequence>
<reference evidence="1 2" key="1">
    <citation type="submission" date="2015-08" db="EMBL/GenBank/DDBJ databases">
        <title>Genomes of Isolates from Cabo Rojo, PR.</title>
        <authorList>
            <person name="Sanchez-Nieves R.L."/>
            <person name="Montalvo-Rodriguez R."/>
        </authorList>
    </citation>
    <scope>NUCLEOTIDE SEQUENCE [LARGE SCALE GENOMIC DNA]</scope>
    <source>
        <strain evidence="1 2">5</strain>
    </source>
</reference>
<organism evidence="1 2">
    <name type="scientific">Halorubrum tropicale</name>
    <dbReference type="NCBI Taxonomy" id="1765655"/>
    <lineage>
        <taxon>Archaea</taxon>
        <taxon>Methanobacteriati</taxon>
        <taxon>Methanobacteriota</taxon>
        <taxon>Stenosarchaea group</taxon>
        <taxon>Halobacteria</taxon>
        <taxon>Halobacteriales</taxon>
        <taxon>Haloferacaceae</taxon>
        <taxon>Halorubrum</taxon>
    </lineage>
</organism>
<proteinExistence type="predicted"/>
<protein>
    <submittedName>
        <fullName evidence="1">Uncharacterized protein</fullName>
    </submittedName>
</protein>
<gene>
    <name evidence="1" type="ORF">AMR74_15785</name>
</gene>
<dbReference type="Proteomes" id="UP000037747">
    <property type="component" value="Unassembled WGS sequence"/>
</dbReference>
<comment type="caution">
    <text evidence="1">The sequence shown here is derived from an EMBL/GenBank/DDBJ whole genome shotgun (WGS) entry which is preliminary data.</text>
</comment>
<keyword evidence="2" id="KW-1185">Reference proteome</keyword>